<dbReference type="Proteomes" id="UP001156441">
    <property type="component" value="Unassembled WGS sequence"/>
</dbReference>
<evidence type="ECO:0000313" key="2">
    <source>
        <dbReference type="EMBL" id="MCT2585105.1"/>
    </source>
</evidence>
<feature type="transmembrane region" description="Helical" evidence="1">
    <location>
        <begin position="47"/>
        <end position="66"/>
    </location>
</feature>
<proteinExistence type="predicted"/>
<gene>
    <name evidence="2" type="ORF">JT362_18480</name>
</gene>
<comment type="caution">
    <text evidence="2">The sequence shown here is derived from an EMBL/GenBank/DDBJ whole genome shotgun (WGS) entry which is preliminary data.</text>
</comment>
<name>A0ABT2JB64_9PSEU</name>
<accession>A0ABT2JB64</accession>
<keyword evidence="1" id="KW-0472">Membrane</keyword>
<protein>
    <submittedName>
        <fullName evidence="2">Uncharacterized protein</fullName>
    </submittedName>
</protein>
<keyword evidence="3" id="KW-1185">Reference proteome</keyword>
<evidence type="ECO:0000313" key="3">
    <source>
        <dbReference type="Proteomes" id="UP001156441"/>
    </source>
</evidence>
<reference evidence="2 3" key="1">
    <citation type="submission" date="2021-02" db="EMBL/GenBank/DDBJ databases">
        <title>Actinophytocola xerophila sp. nov., isolated from soil of cotton cropping field.</title>
        <authorList>
            <person name="Huang R."/>
            <person name="Chen X."/>
            <person name="Ge X."/>
            <person name="Liu W."/>
        </authorList>
    </citation>
    <scope>NUCLEOTIDE SEQUENCE [LARGE SCALE GENOMIC DNA]</scope>
    <source>
        <strain evidence="2 3">S1-96</strain>
    </source>
</reference>
<organism evidence="2 3">
    <name type="scientific">Actinophytocola gossypii</name>
    <dbReference type="NCBI Taxonomy" id="2812003"/>
    <lineage>
        <taxon>Bacteria</taxon>
        <taxon>Bacillati</taxon>
        <taxon>Actinomycetota</taxon>
        <taxon>Actinomycetes</taxon>
        <taxon>Pseudonocardiales</taxon>
        <taxon>Pseudonocardiaceae</taxon>
    </lineage>
</organism>
<sequence>MDTRPMRILLTANLAVFLLVCVAFLLHYLGFGLFPDDVAAWFENNEWLMWTAVAIAVASALALPLISPRTRR</sequence>
<feature type="transmembrane region" description="Helical" evidence="1">
    <location>
        <begin position="12"/>
        <end position="35"/>
    </location>
</feature>
<keyword evidence="1" id="KW-0812">Transmembrane</keyword>
<evidence type="ECO:0000256" key="1">
    <source>
        <dbReference type="SAM" id="Phobius"/>
    </source>
</evidence>
<dbReference type="EMBL" id="JAFFZE010000014">
    <property type="protein sequence ID" value="MCT2585105.1"/>
    <property type="molecule type" value="Genomic_DNA"/>
</dbReference>
<keyword evidence="1" id="KW-1133">Transmembrane helix</keyword>
<dbReference type="RefSeq" id="WP_260192572.1">
    <property type="nucleotide sequence ID" value="NZ_JAFFZE010000014.1"/>
</dbReference>